<comment type="caution">
    <text evidence="1">The sequence shown here is derived from an EMBL/GenBank/DDBJ whole genome shotgun (WGS) entry which is preliminary data.</text>
</comment>
<evidence type="ECO:0000313" key="1">
    <source>
        <dbReference type="EMBL" id="TGY96064.1"/>
    </source>
</evidence>
<reference evidence="1" key="1">
    <citation type="submission" date="2019-04" db="EMBL/GenBank/DDBJ databases">
        <title>Microbes associate with the intestines of laboratory mice.</title>
        <authorList>
            <person name="Navarre W."/>
            <person name="Wong E."/>
            <person name="Huang K."/>
            <person name="Tropini C."/>
            <person name="Ng K."/>
            <person name="Yu B."/>
        </authorList>
    </citation>
    <scope>NUCLEOTIDE SEQUENCE</scope>
    <source>
        <strain evidence="1">NM01_1-7b</strain>
    </source>
</reference>
<dbReference type="Proteomes" id="UP000304953">
    <property type="component" value="Unassembled WGS sequence"/>
</dbReference>
<keyword evidence="1" id="KW-0436">Ligase</keyword>
<organism evidence="1 2">
    <name type="scientific">Petralouisia muris</name>
    <dbReference type="NCBI Taxonomy" id="3032872"/>
    <lineage>
        <taxon>Bacteria</taxon>
        <taxon>Bacillati</taxon>
        <taxon>Bacillota</taxon>
        <taxon>Clostridia</taxon>
        <taxon>Lachnospirales</taxon>
        <taxon>Lachnospiraceae</taxon>
        <taxon>Petralouisia</taxon>
    </lineage>
</organism>
<sequence>MKTEILRMLRQASPGSYVSGQELCERLGVSRTAVWKSMKQLKEMGYEIEAVQNRGYRLVFVPDILSKSEIESCLFTKWLGHPVCYFDEIDSTNTEAKRRAEETKGMEGHGTVFVADMQTFGRGRRGRNWNSPHGTGIFFTILLKPEIDPANASMLTLVKALAAVNGIREVTGLEAKIKWPNDVVVNGKKVVGILTEMSAQIDYVNHIVVGTGINVHQTDFPEEIAKTATSLDMELHKEGKKPEISRARLLGTVLKKFEDYYEIYLKTQDLSALAEEYNSLLVNCSRKVRVLDPMGEFEGTALGIDHRGELLVERENGVEKVSSGEVSVRGIYGYV</sequence>
<protein>
    <submittedName>
        <fullName evidence="1">Biotin--[acetyl-CoA-carboxylase] ligase</fullName>
        <ecNumber evidence="1">6.3.4.15</ecNumber>
    </submittedName>
</protein>
<dbReference type="EC" id="6.3.4.15" evidence="1"/>
<evidence type="ECO:0000313" key="2">
    <source>
        <dbReference type="Proteomes" id="UP000304953"/>
    </source>
</evidence>
<keyword evidence="2" id="KW-1185">Reference proteome</keyword>
<dbReference type="EMBL" id="SRYA01000020">
    <property type="protein sequence ID" value="TGY96064.1"/>
    <property type="molecule type" value="Genomic_DNA"/>
</dbReference>
<accession>A0AC61RW27</accession>
<proteinExistence type="predicted"/>
<name>A0AC61RW27_9FIRM</name>
<gene>
    <name evidence="1" type="ORF">E5329_11365</name>
</gene>